<keyword evidence="11 14" id="KW-0472">Membrane</keyword>
<accession>A0A3S1B8S9</accession>
<keyword evidence="7" id="KW-0999">Mitochondrion inner membrane</keyword>
<evidence type="ECO:0000256" key="11">
    <source>
        <dbReference type="ARBA" id="ARBA00023136"/>
    </source>
</evidence>
<evidence type="ECO:0000256" key="13">
    <source>
        <dbReference type="ARBA" id="ARBA00030987"/>
    </source>
</evidence>
<evidence type="ECO:0000256" key="5">
    <source>
        <dbReference type="ARBA" id="ARBA00022660"/>
    </source>
</evidence>
<evidence type="ECO:0000313" key="15">
    <source>
        <dbReference type="EMBL" id="RUS74855.1"/>
    </source>
</evidence>
<keyword evidence="8" id="KW-0249">Electron transport</keyword>
<evidence type="ECO:0000256" key="14">
    <source>
        <dbReference type="SAM" id="Phobius"/>
    </source>
</evidence>
<dbReference type="EMBL" id="RQTK01000793">
    <property type="protein sequence ID" value="RUS74855.1"/>
    <property type="molecule type" value="Genomic_DNA"/>
</dbReference>
<evidence type="ECO:0000313" key="16">
    <source>
        <dbReference type="Proteomes" id="UP000271974"/>
    </source>
</evidence>
<sequence length="127" mass="14927">MSQGSGRLWDPWKMYDARPEELRAMKERSKMREALKAEWTKKYTNPFKSSQNGGFLHDPAIQRFMSLKATQAEHFKGTFRSAVAAFCIFAVPVGLLTWGTIRNRDFKESQYRNGKVMYKDRPDRFCY</sequence>
<comment type="subcellular location">
    <subcellularLocation>
        <location evidence="1">Mitochondrion inner membrane</location>
        <topology evidence="1">Single-pass membrane protein</topology>
    </subcellularLocation>
</comment>
<dbReference type="PANTHER" id="PTHR15469:SF0">
    <property type="entry name" value="NADH DEHYDROGENASE [UBIQUINONE] 1 BETA SUBCOMPLEX SUBUNIT 4"/>
    <property type="match status" value="1"/>
</dbReference>
<evidence type="ECO:0000256" key="6">
    <source>
        <dbReference type="ARBA" id="ARBA00022692"/>
    </source>
</evidence>
<evidence type="ECO:0000256" key="2">
    <source>
        <dbReference type="ARBA" id="ARBA00007260"/>
    </source>
</evidence>
<gene>
    <name evidence="15" type="ORF">EGW08_017379</name>
</gene>
<comment type="caution">
    <text evidence="15">The sequence shown here is derived from an EMBL/GenBank/DDBJ whole genome shotgun (WGS) entry which is preliminary data.</text>
</comment>
<evidence type="ECO:0000256" key="7">
    <source>
        <dbReference type="ARBA" id="ARBA00022792"/>
    </source>
</evidence>
<protein>
    <recommendedName>
        <fullName evidence="3">NADH dehydrogenase [ubiquinone] 1 beta subcomplex subunit 4</fullName>
    </recommendedName>
    <alternativeName>
        <fullName evidence="12">Complex I-B15</fullName>
    </alternativeName>
    <alternativeName>
        <fullName evidence="13">NADH-ubiquinone oxidoreductase B15 subunit</fullName>
    </alternativeName>
</protein>
<keyword evidence="5" id="KW-0679">Respiratory chain</keyword>
<name>A0A3S1B8S9_ELYCH</name>
<comment type="similarity">
    <text evidence="2">Belongs to the complex I NDUFB4 subunit family.</text>
</comment>
<keyword evidence="9 14" id="KW-1133">Transmembrane helix</keyword>
<feature type="transmembrane region" description="Helical" evidence="14">
    <location>
        <begin position="82"/>
        <end position="101"/>
    </location>
</feature>
<evidence type="ECO:0000256" key="3">
    <source>
        <dbReference type="ARBA" id="ARBA00018681"/>
    </source>
</evidence>
<organism evidence="15 16">
    <name type="scientific">Elysia chlorotica</name>
    <name type="common">Eastern emerald elysia</name>
    <name type="synonym">Sea slug</name>
    <dbReference type="NCBI Taxonomy" id="188477"/>
    <lineage>
        <taxon>Eukaryota</taxon>
        <taxon>Metazoa</taxon>
        <taxon>Spiralia</taxon>
        <taxon>Lophotrochozoa</taxon>
        <taxon>Mollusca</taxon>
        <taxon>Gastropoda</taxon>
        <taxon>Heterobranchia</taxon>
        <taxon>Euthyneura</taxon>
        <taxon>Panpulmonata</taxon>
        <taxon>Sacoglossa</taxon>
        <taxon>Placobranchoidea</taxon>
        <taxon>Plakobranchidae</taxon>
        <taxon>Elysia</taxon>
    </lineage>
</organism>
<proteinExistence type="inferred from homology"/>
<evidence type="ECO:0000256" key="9">
    <source>
        <dbReference type="ARBA" id="ARBA00022989"/>
    </source>
</evidence>
<dbReference type="AlphaFoldDB" id="A0A3S1B8S9"/>
<keyword evidence="16" id="KW-1185">Reference proteome</keyword>
<evidence type="ECO:0000256" key="4">
    <source>
        <dbReference type="ARBA" id="ARBA00022448"/>
    </source>
</evidence>
<dbReference type="STRING" id="188477.A0A3S1B8S9"/>
<dbReference type="InterPro" id="IPR009866">
    <property type="entry name" value="NADH_UbQ_OxRdtase_NDUFB4_su"/>
</dbReference>
<keyword evidence="10" id="KW-0496">Mitochondrion</keyword>
<evidence type="ECO:0000256" key="1">
    <source>
        <dbReference type="ARBA" id="ARBA00004434"/>
    </source>
</evidence>
<evidence type="ECO:0000256" key="12">
    <source>
        <dbReference type="ARBA" id="ARBA00030212"/>
    </source>
</evidence>
<dbReference type="GO" id="GO:0005743">
    <property type="term" value="C:mitochondrial inner membrane"/>
    <property type="evidence" value="ECO:0007669"/>
    <property type="project" value="UniProtKB-SubCell"/>
</dbReference>
<evidence type="ECO:0000256" key="10">
    <source>
        <dbReference type="ARBA" id="ARBA00023128"/>
    </source>
</evidence>
<dbReference type="Proteomes" id="UP000271974">
    <property type="component" value="Unassembled WGS sequence"/>
</dbReference>
<dbReference type="OrthoDB" id="5818798at2759"/>
<dbReference type="PANTHER" id="PTHR15469">
    <property type="entry name" value="NADH-UBIQUINONE OXIDOREDUCTASE B15 SUBUNIT"/>
    <property type="match status" value="1"/>
</dbReference>
<keyword evidence="4" id="KW-0813">Transport</keyword>
<dbReference type="Pfam" id="PF07225">
    <property type="entry name" value="NDUF_B4"/>
    <property type="match status" value="1"/>
</dbReference>
<evidence type="ECO:0000256" key="8">
    <source>
        <dbReference type="ARBA" id="ARBA00022982"/>
    </source>
</evidence>
<reference evidence="15 16" key="1">
    <citation type="submission" date="2019-01" db="EMBL/GenBank/DDBJ databases">
        <title>A draft genome assembly of the solar-powered sea slug Elysia chlorotica.</title>
        <authorList>
            <person name="Cai H."/>
            <person name="Li Q."/>
            <person name="Fang X."/>
            <person name="Li J."/>
            <person name="Curtis N.E."/>
            <person name="Altenburger A."/>
            <person name="Shibata T."/>
            <person name="Feng M."/>
            <person name="Maeda T."/>
            <person name="Schwartz J.A."/>
            <person name="Shigenobu S."/>
            <person name="Lundholm N."/>
            <person name="Nishiyama T."/>
            <person name="Yang H."/>
            <person name="Hasebe M."/>
            <person name="Li S."/>
            <person name="Pierce S.K."/>
            <person name="Wang J."/>
        </authorList>
    </citation>
    <scope>NUCLEOTIDE SEQUENCE [LARGE SCALE GENOMIC DNA]</scope>
    <source>
        <strain evidence="15">EC2010</strain>
        <tissue evidence="15">Whole organism of an adult</tissue>
    </source>
</reference>
<keyword evidence="6 14" id="KW-0812">Transmembrane</keyword>